<dbReference type="InterPro" id="IPR001957">
    <property type="entry name" value="Chromosome_initiator_DnaA"/>
</dbReference>
<feature type="binding site" evidence="8">
    <location>
        <position position="169"/>
    </location>
    <ligand>
        <name>ATP</name>
        <dbReference type="ChEBI" id="CHEBI:30616"/>
    </ligand>
</feature>
<evidence type="ECO:0000256" key="11">
    <source>
        <dbReference type="RuleBase" id="RU004227"/>
    </source>
</evidence>
<evidence type="ECO:0000256" key="7">
    <source>
        <dbReference type="ARBA" id="ARBA00023125"/>
    </source>
</evidence>
<dbReference type="Gene3D" id="3.30.300.180">
    <property type="match status" value="1"/>
</dbReference>
<dbReference type="Gene3D" id="1.10.8.60">
    <property type="match status" value="1"/>
</dbReference>
<dbReference type="Pfam" id="PF08299">
    <property type="entry name" value="Bac_DnaA_C"/>
    <property type="match status" value="1"/>
</dbReference>
<dbReference type="GO" id="GO:0005524">
    <property type="term" value="F:ATP binding"/>
    <property type="evidence" value="ECO:0007669"/>
    <property type="project" value="UniProtKB-UniRule"/>
</dbReference>
<evidence type="ECO:0000313" key="14">
    <source>
        <dbReference type="EMBL" id="EEP60585.1"/>
    </source>
</evidence>
<feature type="region of interest" description="Domain IV, binds dsDNA" evidence="8">
    <location>
        <begin position="338"/>
        <end position="459"/>
    </location>
</feature>
<dbReference type="SUPFAM" id="SSF48295">
    <property type="entry name" value="TrpR-like"/>
    <property type="match status" value="1"/>
</dbReference>
<keyword evidence="7 8" id="KW-0238">DNA-binding</keyword>
<evidence type="ECO:0000256" key="3">
    <source>
        <dbReference type="ARBA" id="ARBA00022705"/>
    </source>
</evidence>
<evidence type="ECO:0000256" key="10">
    <source>
        <dbReference type="RuleBase" id="RU000577"/>
    </source>
</evidence>
<feature type="binding site" evidence="8">
    <location>
        <position position="167"/>
    </location>
    <ligand>
        <name>ATP</name>
        <dbReference type="ChEBI" id="CHEBI:30616"/>
    </ligand>
</feature>
<feature type="region of interest" description="Domain I, interacts with DnaA modulators" evidence="8">
    <location>
        <begin position="1"/>
        <end position="99"/>
    </location>
</feature>
<keyword evidence="4 8" id="KW-0547">Nucleotide-binding</keyword>
<dbReference type="InterPro" id="IPR027417">
    <property type="entry name" value="P-loop_NTPase"/>
</dbReference>
<dbReference type="CDD" id="cd06571">
    <property type="entry name" value="Bac_DnaA_C"/>
    <property type="match status" value="1"/>
</dbReference>
<keyword evidence="5 8" id="KW-0067">ATP-binding</keyword>
<dbReference type="Gene3D" id="3.40.50.300">
    <property type="entry name" value="P-loop containing nucleotide triphosphate hydrolases"/>
    <property type="match status" value="1"/>
</dbReference>
<comment type="domain">
    <text evidence="8">Domain I is involved in oligomerization and binding regulators, domain II is flexibile and of varying length in different bacteria, domain III forms the AAA+ region, while domain IV binds dsDNA.</text>
</comment>
<feature type="region of interest" description="Domain III, AAA+ region" evidence="8">
    <location>
        <begin position="121"/>
        <end position="337"/>
    </location>
</feature>
<evidence type="ECO:0000256" key="1">
    <source>
        <dbReference type="ARBA" id="ARBA00006583"/>
    </source>
</evidence>
<dbReference type="SMART" id="SM00760">
    <property type="entry name" value="Bac_DnaA_C"/>
    <property type="match status" value="1"/>
</dbReference>
<dbReference type="InterPro" id="IPR013317">
    <property type="entry name" value="DnaA_dom"/>
</dbReference>
<name>C4FK10_9AQUI</name>
<dbReference type="Gene3D" id="1.10.1750.10">
    <property type="match status" value="1"/>
</dbReference>
<dbReference type="InterPro" id="IPR003593">
    <property type="entry name" value="AAA+_ATPase"/>
</dbReference>
<evidence type="ECO:0000256" key="9">
    <source>
        <dbReference type="NCBIfam" id="TIGR00362"/>
    </source>
</evidence>
<dbReference type="GO" id="GO:0005737">
    <property type="term" value="C:cytoplasm"/>
    <property type="evidence" value="ECO:0007669"/>
    <property type="project" value="UniProtKB-SubCell"/>
</dbReference>
<dbReference type="GO" id="GO:0006270">
    <property type="term" value="P:DNA replication initiation"/>
    <property type="evidence" value="ECO:0007669"/>
    <property type="project" value="UniProtKB-UniRule"/>
</dbReference>
<dbReference type="NCBIfam" id="TIGR00362">
    <property type="entry name" value="DnaA"/>
    <property type="match status" value="1"/>
</dbReference>
<reference evidence="14 15" key="1">
    <citation type="submission" date="2009-04" db="EMBL/GenBank/DDBJ databases">
        <authorList>
            <person name="Reysenbach A.-L."/>
            <person name="Heidelberg J.F."/>
            <person name="Nelson W.C."/>
        </authorList>
    </citation>
    <scope>NUCLEOTIDE SEQUENCE [LARGE SCALE GENOMIC DNA]</scope>
    <source>
        <strain evidence="14 15">SS-5</strain>
    </source>
</reference>
<evidence type="ECO:0000313" key="15">
    <source>
        <dbReference type="Proteomes" id="UP000005540"/>
    </source>
</evidence>
<evidence type="ECO:0000259" key="12">
    <source>
        <dbReference type="SMART" id="SM00382"/>
    </source>
</evidence>
<dbReference type="PRINTS" id="PR00051">
    <property type="entry name" value="DNAA"/>
</dbReference>
<dbReference type="InterPro" id="IPR013159">
    <property type="entry name" value="DnaA_C"/>
</dbReference>
<comment type="subunit">
    <text evidence="8">Oligomerizes as a right-handed, spiral filament on DNA at oriC.</text>
</comment>
<dbReference type="InterPro" id="IPR020591">
    <property type="entry name" value="Chromosome_initiator_DnaA-like"/>
</dbReference>
<evidence type="ECO:0000256" key="8">
    <source>
        <dbReference type="HAMAP-Rule" id="MF_00377"/>
    </source>
</evidence>
<dbReference type="CDD" id="cd00009">
    <property type="entry name" value="AAA"/>
    <property type="match status" value="1"/>
</dbReference>
<dbReference type="GO" id="GO:0008289">
    <property type="term" value="F:lipid binding"/>
    <property type="evidence" value="ECO:0007669"/>
    <property type="project" value="UniProtKB-KW"/>
</dbReference>
<comment type="caution">
    <text evidence="14">The sequence shown here is derived from an EMBL/GenBank/DDBJ whole genome shotgun (WGS) entry which is preliminary data.</text>
</comment>
<dbReference type="GO" id="GO:0005886">
    <property type="term" value="C:plasma membrane"/>
    <property type="evidence" value="ECO:0007669"/>
    <property type="project" value="TreeGrafter"/>
</dbReference>
<sequence>MDLGKNNAGNTSNVSISESKLWQSILHDLREKIDNTSYMILNSLEEVYYSEGNIYIYTPDNIYKNWIETEILETIETSANKVIGRNVKIHIISLKDKSSKKTKKSKNSKNFEETDFYQYLSLNPKYTFDNLIVGNNNKVAFQACLAVTENLGKIYNPLFIYGDVGLGKTHLLHGTAYHVLAKNSTAKIIYTTADTFASELFSYLEKGMILEFRKKYREVDLLLIDDIQFLVGKERTQIEFYHIFNVLYSLGKQIILSSDQPPSKLNGIEKRLISRFSSGLIVEITKPDLETKINITLKKMKELNVEFSRDVVLFIAKTVNTSVRELEGSIKRLKAYSEIMGRPITLDVARTVLKDVLEVNEVQPLTVERIQKEVCNYFNIDIKELLGNSRNKKSVTARQIAMYLSKELTDESLSSIARYFHKKDHTTILNAANKIKEMMEKDRKLKYTVDLIKDKLITL</sequence>
<dbReference type="InterPro" id="IPR010921">
    <property type="entry name" value="Trp_repressor/repl_initiator"/>
</dbReference>
<comment type="function">
    <text evidence="8 10">Plays an essential role in the initiation and regulation of chromosomal replication. ATP-DnaA binds to the origin of replication (oriC) to initiate formation of the DNA replication initiation complex once per cell cycle. Binds the DnaA box (a 9 base pair repeat at the origin) and separates the double-stranded (ds)DNA. Forms a right-handed helical filament on oriC DNA; dsDNA binds to the exterior of the filament while single-stranded (ss)DNA is stabiized in the filament's interior. The ATP-DnaA-oriC complex binds and stabilizes one strand of the AT-rich DNA unwinding element (DUE), permitting loading of DNA polymerase. After initiation quickly degrades to an ADP-DnaA complex that is not apt for DNA replication. Binds acidic phospholipids.</text>
</comment>
<evidence type="ECO:0000256" key="6">
    <source>
        <dbReference type="ARBA" id="ARBA00023121"/>
    </source>
</evidence>
<evidence type="ECO:0000259" key="13">
    <source>
        <dbReference type="SMART" id="SM00760"/>
    </source>
</evidence>
<comment type="caution">
    <text evidence="8">Lacks conserved residue(s) required for the propagation of feature annotation.</text>
</comment>
<protein>
    <recommendedName>
        <fullName evidence="8 9">Chromosomal replication initiator protein DnaA</fullName>
    </recommendedName>
</protein>
<feature type="binding site" evidence="8">
    <location>
        <position position="165"/>
    </location>
    <ligand>
        <name>ATP</name>
        <dbReference type="ChEBI" id="CHEBI:30616"/>
    </ligand>
</feature>
<dbReference type="InterPro" id="IPR038454">
    <property type="entry name" value="DnaA_N_sf"/>
</dbReference>
<dbReference type="GO" id="GO:0003688">
    <property type="term" value="F:DNA replication origin binding"/>
    <property type="evidence" value="ECO:0007669"/>
    <property type="project" value="UniProtKB-UniRule"/>
</dbReference>
<dbReference type="AlphaFoldDB" id="C4FK10"/>
<dbReference type="FunFam" id="3.40.50.300:FF:000668">
    <property type="entry name" value="Chromosomal replication initiator protein DnaA"/>
    <property type="match status" value="1"/>
</dbReference>
<feature type="binding site" evidence="8">
    <location>
        <position position="168"/>
    </location>
    <ligand>
        <name>ATP</name>
        <dbReference type="ChEBI" id="CHEBI:30616"/>
    </ligand>
</feature>
<dbReference type="PANTHER" id="PTHR30050:SF2">
    <property type="entry name" value="CHROMOSOMAL REPLICATION INITIATOR PROTEIN DNAA"/>
    <property type="match status" value="1"/>
</dbReference>
<comment type="subcellular location">
    <subcellularLocation>
        <location evidence="8">Cytoplasm</location>
    </subcellularLocation>
</comment>
<proteinExistence type="inferred from homology"/>
<dbReference type="RefSeq" id="WP_007546845.1">
    <property type="nucleotide sequence ID" value="NZ_ABZS01000076.1"/>
</dbReference>
<gene>
    <name evidence="8 14" type="primary">dnaA</name>
    <name evidence="14" type="ORF">SULYE_0910</name>
</gene>
<dbReference type="SMART" id="SM00382">
    <property type="entry name" value="AAA"/>
    <property type="match status" value="1"/>
</dbReference>
<organism evidence="14 15">
    <name type="scientific">Sulfurihydrogenibium yellowstonense SS-5</name>
    <dbReference type="NCBI Taxonomy" id="432331"/>
    <lineage>
        <taxon>Bacteria</taxon>
        <taxon>Pseudomonadati</taxon>
        <taxon>Aquificota</taxon>
        <taxon>Aquificia</taxon>
        <taxon>Aquificales</taxon>
        <taxon>Hydrogenothermaceae</taxon>
        <taxon>Sulfurihydrogenibium</taxon>
    </lineage>
</organism>
<comment type="similarity">
    <text evidence="1 8 11">Belongs to the DnaA family.</text>
</comment>
<evidence type="ECO:0000256" key="5">
    <source>
        <dbReference type="ARBA" id="ARBA00022840"/>
    </source>
</evidence>
<keyword evidence="6 8" id="KW-0446">Lipid-binding</keyword>
<dbReference type="EMBL" id="ABZS01000076">
    <property type="protein sequence ID" value="EEP60585.1"/>
    <property type="molecule type" value="Genomic_DNA"/>
</dbReference>
<keyword evidence="3 8" id="KW-0235">DNA replication</keyword>
<accession>C4FK10</accession>
<dbReference type="GO" id="GO:0006275">
    <property type="term" value="P:regulation of DNA replication"/>
    <property type="evidence" value="ECO:0007669"/>
    <property type="project" value="UniProtKB-UniRule"/>
</dbReference>
<dbReference type="HAMAP" id="MF_00377">
    <property type="entry name" value="DnaA_bact"/>
    <property type="match status" value="1"/>
</dbReference>
<keyword evidence="2 8" id="KW-0963">Cytoplasm</keyword>
<dbReference type="PANTHER" id="PTHR30050">
    <property type="entry name" value="CHROMOSOMAL REPLICATION INITIATOR PROTEIN DNAA"/>
    <property type="match status" value="1"/>
</dbReference>
<keyword evidence="15" id="KW-1185">Reference proteome</keyword>
<feature type="domain" description="AAA+ ATPase" evidence="12">
    <location>
        <begin position="154"/>
        <end position="288"/>
    </location>
</feature>
<dbReference type="Pfam" id="PF00308">
    <property type="entry name" value="Bac_DnaA"/>
    <property type="match status" value="1"/>
</dbReference>
<evidence type="ECO:0000256" key="2">
    <source>
        <dbReference type="ARBA" id="ARBA00022490"/>
    </source>
</evidence>
<feature type="domain" description="Chromosomal replication initiator DnaA C-terminal" evidence="13">
    <location>
        <begin position="366"/>
        <end position="435"/>
    </location>
</feature>
<dbReference type="OrthoDB" id="9807019at2"/>
<evidence type="ECO:0000256" key="4">
    <source>
        <dbReference type="ARBA" id="ARBA00022741"/>
    </source>
</evidence>
<dbReference type="Proteomes" id="UP000005540">
    <property type="component" value="Unassembled WGS sequence"/>
</dbReference>
<dbReference type="SUPFAM" id="SSF52540">
    <property type="entry name" value="P-loop containing nucleoside triphosphate hydrolases"/>
    <property type="match status" value="1"/>
</dbReference>